<dbReference type="GO" id="GO:0015074">
    <property type="term" value="P:DNA integration"/>
    <property type="evidence" value="ECO:0007669"/>
    <property type="project" value="UniProtKB-KW"/>
</dbReference>
<evidence type="ECO:0000313" key="7">
    <source>
        <dbReference type="Proteomes" id="UP000389128"/>
    </source>
</evidence>
<evidence type="ECO:0000313" key="6">
    <source>
        <dbReference type="EMBL" id="TYC48840.1"/>
    </source>
</evidence>
<keyword evidence="2" id="KW-0229">DNA integration</keyword>
<dbReference type="SUPFAM" id="SSF56349">
    <property type="entry name" value="DNA breaking-rejoining enzymes"/>
    <property type="match status" value="1"/>
</dbReference>
<name>A0A6C2C4H2_9RHOO</name>
<sequence>MKYPAEKTIFIVRQVEMATGDRVWLLVDVEGFPDFDSTIYLMSLYQEKKASNTLRSAANAIRIVKQFLLGNRIDLKARFREGNILFRSEVAALVARCGDAVKKTITNRKVVSMAKTKVNSKVDAFFVDASTKRIRAYYAGKFLMYLVDREIELLSYKDKRGEFLIKKKEEFEKILNMLVPPKRKNELDPEKPLAPASIEKVMGLVAGECAELEAEIFHLQKTRVRNLLIVEILISTGIRVSEIAVLQIDSIDEDFLIIKKDKNGNMDTRADRPGFKTRSRVIRINSELMSRLGNYISARSGGRPRKAKHPYVFCANGEKASPLSISSFYRIVRKLEGLYGPEWQKKISPHVLRHSFFDTWFREANEKYDFKNNPHLFEKVVTAAEMTGGWAPGSKMVEHYKQRYIHEQASEVTLGTQKRMLGKFKGV</sequence>
<dbReference type="Gene3D" id="1.10.443.10">
    <property type="entry name" value="Intergrase catalytic core"/>
    <property type="match status" value="1"/>
</dbReference>
<dbReference type="InterPro" id="IPR050090">
    <property type="entry name" value="Tyrosine_recombinase_XerCD"/>
</dbReference>
<dbReference type="InterPro" id="IPR002104">
    <property type="entry name" value="Integrase_catalytic"/>
</dbReference>
<protein>
    <recommendedName>
        <fullName evidence="5">Tyr recombinase domain-containing protein</fullName>
    </recommendedName>
</protein>
<dbReference type="InterPro" id="IPR013762">
    <property type="entry name" value="Integrase-like_cat_sf"/>
</dbReference>
<evidence type="ECO:0000256" key="2">
    <source>
        <dbReference type="ARBA" id="ARBA00022908"/>
    </source>
</evidence>
<reference evidence="6 7" key="1">
    <citation type="submission" date="2019-01" db="EMBL/GenBank/DDBJ databases">
        <title>Zoogloea oleivorans genome sequencing and assembly.</title>
        <authorList>
            <person name="Tancsics A."/>
            <person name="Farkas M."/>
            <person name="Kriszt B."/>
            <person name="Maroti G."/>
            <person name="Horvath B."/>
        </authorList>
    </citation>
    <scope>NUCLEOTIDE SEQUENCE [LARGE SCALE GENOMIC DNA]</scope>
    <source>
        <strain evidence="6 7">Buc</strain>
    </source>
</reference>
<dbReference type="AlphaFoldDB" id="A0A6C2C4H2"/>
<dbReference type="PANTHER" id="PTHR30349:SF41">
    <property type="entry name" value="INTEGRASE_RECOMBINASE PROTEIN MJ0367-RELATED"/>
    <property type="match status" value="1"/>
</dbReference>
<dbReference type="OrthoDB" id="6819422at2"/>
<dbReference type="GO" id="GO:0003677">
    <property type="term" value="F:DNA binding"/>
    <property type="evidence" value="ECO:0007669"/>
    <property type="project" value="UniProtKB-KW"/>
</dbReference>
<keyword evidence="4" id="KW-0233">DNA recombination</keyword>
<accession>A0A6C2C4H2</accession>
<evidence type="ECO:0000256" key="4">
    <source>
        <dbReference type="ARBA" id="ARBA00023172"/>
    </source>
</evidence>
<comment type="caution">
    <text evidence="6">The sequence shown here is derived from an EMBL/GenBank/DDBJ whole genome shotgun (WGS) entry which is preliminary data.</text>
</comment>
<dbReference type="InterPro" id="IPR011010">
    <property type="entry name" value="DNA_brk_join_enz"/>
</dbReference>
<evidence type="ECO:0000256" key="1">
    <source>
        <dbReference type="ARBA" id="ARBA00008857"/>
    </source>
</evidence>
<dbReference type="PANTHER" id="PTHR30349">
    <property type="entry name" value="PHAGE INTEGRASE-RELATED"/>
    <property type="match status" value="1"/>
</dbReference>
<keyword evidence="3" id="KW-0238">DNA-binding</keyword>
<dbReference type="Pfam" id="PF00589">
    <property type="entry name" value="Phage_integrase"/>
    <property type="match status" value="1"/>
</dbReference>
<dbReference type="EMBL" id="SDKK01000074">
    <property type="protein sequence ID" value="TYC48840.1"/>
    <property type="molecule type" value="Genomic_DNA"/>
</dbReference>
<evidence type="ECO:0000256" key="3">
    <source>
        <dbReference type="ARBA" id="ARBA00023125"/>
    </source>
</evidence>
<dbReference type="Proteomes" id="UP000389128">
    <property type="component" value="Unassembled WGS sequence"/>
</dbReference>
<dbReference type="GO" id="GO:0006310">
    <property type="term" value="P:DNA recombination"/>
    <property type="evidence" value="ECO:0007669"/>
    <property type="project" value="UniProtKB-KW"/>
</dbReference>
<dbReference type="PROSITE" id="PS51898">
    <property type="entry name" value="TYR_RECOMBINASE"/>
    <property type="match status" value="1"/>
</dbReference>
<keyword evidence="7" id="KW-1185">Reference proteome</keyword>
<gene>
    <name evidence="6" type="ORF">ETQ85_25665</name>
</gene>
<evidence type="ECO:0000259" key="5">
    <source>
        <dbReference type="PROSITE" id="PS51898"/>
    </source>
</evidence>
<organism evidence="6 7">
    <name type="scientific">Zoogloea oleivorans</name>
    <dbReference type="NCBI Taxonomy" id="1552750"/>
    <lineage>
        <taxon>Bacteria</taxon>
        <taxon>Pseudomonadati</taxon>
        <taxon>Pseudomonadota</taxon>
        <taxon>Betaproteobacteria</taxon>
        <taxon>Rhodocyclales</taxon>
        <taxon>Zoogloeaceae</taxon>
        <taxon>Zoogloea</taxon>
    </lineage>
</organism>
<comment type="similarity">
    <text evidence="1">Belongs to the 'phage' integrase family.</text>
</comment>
<feature type="domain" description="Tyr recombinase" evidence="5">
    <location>
        <begin position="200"/>
        <end position="419"/>
    </location>
</feature>
<proteinExistence type="inferred from homology"/>
<dbReference type="RefSeq" id="WP_148581822.1">
    <property type="nucleotide sequence ID" value="NZ_SDKK01000074.1"/>
</dbReference>